<evidence type="ECO:0000256" key="1">
    <source>
        <dbReference type="ARBA" id="ARBA00022670"/>
    </source>
</evidence>
<dbReference type="STRING" id="1579979.WM2015_2692"/>
<keyword evidence="2" id="KW-0378">Hydrolase</keyword>
<protein>
    <submittedName>
        <fullName evidence="3">Uncharacterized protein</fullName>
    </submittedName>
</protein>
<dbReference type="RefSeq" id="WP_049726560.1">
    <property type="nucleotide sequence ID" value="NZ_CP012154.1"/>
</dbReference>
<dbReference type="PATRIC" id="fig|1579979.3.peg.2750"/>
<dbReference type="Pfam" id="PF13365">
    <property type="entry name" value="Trypsin_2"/>
    <property type="match status" value="1"/>
</dbReference>
<reference evidence="3 4" key="1">
    <citation type="submission" date="2015-07" db="EMBL/GenBank/DDBJ databases">
        <authorList>
            <person name="Noorani M."/>
        </authorList>
    </citation>
    <scope>NUCLEOTIDE SEQUENCE [LARGE SCALE GENOMIC DNA]</scope>
    <source>
        <strain evidence="3 4">KCTC 42284</strain>
    </source>
</reference>
<dbReference type="GO" id="GO:0004252">
    <property type="term" value="F:serine-type endopeptidase activity"/>
    <property type="evidence" value="ECO:0007669"/>
    <property type="project" value="InterPro"/>
</dbReference>
<name>A0A0K0XZF3_9GAMM</name>
<dbReference type="PANTHER" id="PTHR43343:SF3">
    <property type="entry name" value="PROTEASE DO-LIKE 8, CHLOROPLASTIC"/>
    <property type="match status" value="1"/>
</dbReference>
<dbReference type="InterPro" id="IPR009003">
    <property type="entry name" value="Peptidase_S1_PA"/>
</dbReference>
<keyword evidence="4" id="KW-1185">Reference proteome</keyword>
<dbReference type="Gene3D" id="2.40.10.120">
    <property type="match status" value="1"/>
</dbReference>
<dbReference type="KEGG" id="wma:WM2015_2692"/>
<gene>
    <name evidence="3" type="ORF">WM2015_2692</name>
</gene>
<keyword evidence="1" id="KW-0645">Protease</keyword>
<dbReference type="PRINTS" id="PR00834">
    <property type="entry name" value="PROTEASES2C"/>
</dbReference>
<dbReference type="AlphaFoldDB" id="A0A0K0XZF3"/>
<dbReference type="SUPFAM" id="SSF50494">
    <property type="entry name" value="Trypsin-like serine proteases"/>
    <property type="match status" value="1"/>
</dbReference>
<organism evidence="3 4">
    <name type="scientific">Wenzhouxiangella marina</name>
    <dbReference type="NCBI Taxonomy" id="1579979"/>
    <lineage>
        <taxon>Bacteria</taxon>
        <taxon>Pseudomonadati</taxon>
        <taxon>Pseudomonadota</taxon>
        <taxon>Gammaproteobacteria</taxon>
        <taxon>Chromatiales</taxon>
        <taxon>Wenzhouxiangellaceae</taxon>
        <taxon>Wenzhouxiangella</taxon>
    </lineage>
</organism>
<dbReference type="InterPro" id="IPR001940">
    <property type="entry name" value="Peptidase_S1C"/>
</dbReference>
<evidence type="ECO:0000313" key="3">
    <source>
        <dbReference type="EMBL" id="AKS43050.1"/>
    </source>
</evidence>
<sequence length="537" mass="57276">MPKIERVFLSVVLVLSALSLSAAADELTSAQIDQTSRAVVRIVAERNGVEVATGSGTLVTADGTIYTNRHVIEDATDYVIELLDDPNELPVPRFRARLTGYSMDIDFAILQIDRTVDGEAISEELALPFIPSRDTEASRGDAIFVFGYPGISDGYLTFTEGTITTIRNGVMNDERIPVWFQTDAQISPGNSGGLVVNEDGEMLGLPTSVISEDRTGGRLGGILPMSAVQVAMAQGLEEDPSRIDSARSGPIIEGGELDFNQEPGFGTAELAAGFTPDPLRVAMVSGGQVAVEYLGGDCTGYAAVAPDYRVNWSGSSSEFRVFFSATAGGDTTLLINRPDGSWVCNDDAEGGLDPMIVLPEPMEGQYDIWVGSYEAGAYVPGELYVTELDLQPGSVQASELDFSAEPFYGTVSLEAGFIPDPRMIDMEAGGSTDVSYLGSECVGYAASSPDVRLMWSGSSPTLNFFFEPSDGGDTSLIVNLPDGSWRCNDDWSGETLNPMIQVSNPAAGQYDIWVGTYEAGPTIPGRLGITERNPSQE</sequence>
<dbReference type="PANTHER" id="PTHR43343">
    <property type="entry name" value="PEPTIDASE S12"/>
    <property type="match status" value="1"/>
</dbReference>
<accession>A0A0K0XZF3</accession>
<dbReference type="EMBL" id="CP012154">
    <property type="protein sequence ID" value="AKS43050.1"/>
    <property type="molecule type" value="Genomic_DNA"/>
</dbReference>
<evidence type="ECO:0000313" key="4">
    <source>
        <dbReference type="Proteomes" id="UP000066624"/>
    </source>
</evidence>
<evidence type="ECO:0000256" key="2">
    <source>
        <dbReference type="ARBA" id="ARBA00022801"/>
    </source>
</evidence>
<dbReference type="GO" id="GO:0006508">
    <property type="term" value="P:proteolysis"/>
    <property type="evidence" value="ECO:0007669"/>
    <property type="project" value="UniProtKB-KW"/>
</dbReference>
<proteinExistence type="predicted"/>
<dbReference type="InterPro" id="IPR051201">
    <property type="entry name" value="Chloro_Bact_Ser_Proteases"/>
</dbReference>
<dbReference type="Proteomes" id="UP000066624">
    <property type="component" value="Chromosome"/>
</dbReference>